<evidence type="ECO:0000313" key="10">
    <source>
        <dbReference type="EMBL" id="QGZ99175.1"/>
    </source>
</evidence>
<evidence type="ECO:0000256" key="8">
    <source>
        <dbReference type="HAMAP-Rule" id="MF_00972"/>
    </source>
</evidence>
<dbReference type="InterPro" id="IPR028883">
    <property type="entry name" value="tRNA_aden_deaminase"/>
</dbReference>
<evidence type="ECO:0000256" key="2">
    <source>
        <dbReference type="ARBA" id="ARBA00011738"/>
    </source>
</evidence>
<feature type="binding site" evidence="8">
    <location>
        <position position="52"/>
    </location>
    <ligand>
        <name>Zn(2+)</name>
        <dbReference type="ChEBI" id="CHEBI:29105"/>
        <note>catalytic</note>
    </ligand>
</feature>
<keyword evidence="3 8" id="KW-0819">tRNA processing</keyword>
<evidence type="ECO:0000256" key="4">
    <source>
        <dbReference type="ARBA" id="ARBA00022723"/>
    </source>
</evidence>
<evidence type="ECO:0000313" key="11">
    <source>
        <dbReference type="Proteomes" id="UP000430508"/>
    </source>
</evidence>
<comment type="similarity">
    <text evidence="1">Belongs to the cytidine and deoxycytidylate deaminase family. ADAT2 subfamily.</text>
</comment>
<reference evidence="10 11" key="1">
    <citation type="submission" date="2019-12" db="EMBL/GenBank/DDBJ databases">
        <title>Sequence classification of anaerobic respiratory reductive dehalogenases: First we see many, then we see few.</title>
        <authorList>
            <person name="Molenda O."/>
            <person name="Puentes Jacome L.A."/>
            <person name="Cao X."/>
            <person name="Nesbo C.L."/>
            <person name="Tang S."/>
            <person name="Morson N."/>
            <person name="Patron J."/>
            <person name="Lomheim L."/>
            <person name="Wishart D.S."/>
            <person name="Edwards E.A."/>
        </authorList>
    </citation>
    <scope>NUCLEOTIDE SEQUENCE [LARGE SCALE GENOMIC DNA]</scope>
    <source>
        <strain evidence="10 11">12DCA</strain>
    </source>
</reference>
<sequence length="151" mass="16963">MKHEDWMRLALDQAQKAYDCNEIPVGALVVVNQQILSVAFNEKEQKQDPTGHAEILAIRRAAEVMGHWRLTDATLYVTLEPCPMCAGAILQARIKHLIYGATDAKGGAVESVMNVLNRNCWNHKVEVTAGVLEEECSVLLKQYFREKRTKA</sequence>
<evidence type="ECO:0000256" key="3">
    <source>
        <dbReference type="ARBA" id="ARBA00022694"/>
    </source>
</evidence>
<feature type="active site" description="Proton donor" evidence="8">
    <location>
        <position position="54"/>
    </location>
</feature>
<gene>
    <name evidence="8 10" type="primary">tadA</name>
    <name evidence="10" type="ORF">GQ588_00060</name>
</gene>
<dbReference type="Gene3D" id="3.40.140.10">
    <property type="entry name" value="Cytidine Deaminase, domain 2"/>
    <property type="match status" value="1"/>
</dbReference>
<dbReference type="EC" id="3.5.4.33" evidence="8"/>
<dbReference type="RefSeq" id="WP_019224890.1">
    <property type="nucleotide sequence ID" value="NZ_CP046996.1"/>
</dbReference>
<evidence type="ECO:0000256" key="7">
    <source>
        <dbReference type="ARBA" id="ARBA00048045"/>
    </source>
</evidence>
<keyword evidence="4 8" id="KW-0479">Metal-binding</keyword>
<organism evidence="10 11">
    <name type="scientific">Dehalobacter restrictus</name>
    <dbReference type="NCBI Taxonomy" id="55583"/>
    <lineage>
        <taxon>Bacteria</taxon>
        <taxon>Bacillati</taxon>
        <taxon>Bacillota</taxon>
        <taxon>Clostridia</taxon>
        <taxon>Eubacteriales</taxon>
        <taxon>Desulfitobacteriaceae</taxon>
        <taxon>Dehalobacter</taxon>
    </lineage>
</organism>
<evidence type="ECO:0000256" key="5">
    <source>
        <dbReference type="ARBA" id="ARBA00022801"/>
    </source>
</evidence>
<comment type="cofactor">
    <cofactor evidence="8">
        <name>Zn(2+)</name>
        <dbReference type="ChEBI" id="CHEBI:29105"/>
    </cofactor>
    <text evidence="8">Binds 1 zinc ion per subunit.</text>
</comment>
<dbReference type="SUPFAM" id="SSF53927">
    <property type="entry name" value="Cytidine deaminase-like"/>
    <property type="match status" value="1"/>
</dbReference>
<name>A0A857DFZ4_9FIRM</name>
<evidence type="ECO:0000256" key="6">
    <source>
        <dbReference type="ARBA" id="ARBA00022833"/>
    </source>
</evidence>
<dbReference type="InterPro" id="IPR002125">
    <property type="entry name" value="CMP_dCMP_dom"/>
</dbReference>
<dbReference type="PANTHER" id="PTHR11079:SF202">
    <property type="entry name" value="TRNA-SPECIFIC ADENOSINE DEAMINASE"/>
    <property type="match status" value="1"/>
</dbReference>
<dbReference type="FunFam" id="3.40.140.10:FF:000005">
    <property type="entry name" value="tRNA-specific adenosine deaminase"/>
    <property type="match status" value="1"/>
</dbReference>
<dbReference type="InterPro" id="IPR058535">
    <property type="entry name" value="MafB19-deam"/>
</dbReference>
<evidence type="ECO:0000256" key="1">
    <source>
        <dbReference type="ARBA" id="ARBA00010669"/>
    </source>
</evidence>
<feature type="binding site" evidence="8">
    <location>
        <position position="82"/>
    </location>
    <ligand>
        <name>Zn(2+)</name>
        <dbReference type="ChEBI" id="CHEBI:29105"/>
        <note>catalytic</note>
    </ligand>
</feature>
<dbReference type="HAMAP" id="MF_00972">
    <property type="entry name" value="tRNA_aden_deaminase"/>
    <property type="match status" value="1"/>
</dbReference>
<dbReference type="CDD" id="cd01285">
    <property type="entry name" value="nucleoside_deaminase"/>
    <property type="match status" value="1"/>
</dbReference>
<accession>A0A857DFZ4</accession>
<keyword evidence="6 8" id="KW-0862">Zinc</keyword>
<evidence type="ECO:0000259" key="9">
    <source>
        <dbReference type="PROSITE" id="PS51747"/>
    </source>
</evidence>
<feature type="binding site" evidence="8">
    <location>
        <position position="85"/>
    </location>
    <ligand>
        <name>Zn(2+)</name>
        <dbReference type="ChEBI" id="CHEBI:29105"/>
        <note>catalytic</note>
    </ligand>
</feature>
<dbReference type="PROSITE" id="PS51747">
    <property type="entry name" value="CYT_DCMP_DEAMINASES_2"/>
    <property type="match status" value="1"/>
</dbReference>
<dbReference type="GO" id="GO:0008270">
    <property type="term" value="F:zinc ion binding"/>
    <property type="evidence" value="ECO:0007669"/>
    <property type="project" value="UniProtKB-UniRule"/>
</dbReference>
<dbReference type="EMBL" id="CP046996">
    <property type="protein sequence ID" value="QGZ99175.1"/>
    <property type="molecule type" value="Genomic_DNA"/>
</dbReference>
<keyword evidence="5 8" id="KW-0378">Hydrolase</keyword>
<dbReference type="Proteomes" id="UP000430508">
    <property type="component" value="Chromosome"/>
</dbReference>
<dbReference type="PANTHER" id="PTHR11079">
    <property type="entry name" value="CYTOSINE DEAMINASE FAMILY MEMBER"/>
    <property type="match status" value="1"/>
</dbReference>
<protein>
    <recommendedName>
        <fullName evidence="8">tRNA-specific adenosine deaminase</fullName>
        <ecNumber evidence="8">3.5.4.33</ecNumber>
    </recommendedName>
</protein>
<dbReference type="PROSITE" id="PS00903">
    <property type="entry name" value="CYT_DCMP_DEAMINASES_1"/>
    <property type="match status" value="1"/>
</dbReference>
<feature type="domain" description="CMP/dCMP-type deaminase" evidence="9">
    <location>
        <begin position="1"/>
        <end position="110"/>
    </location>
</feature>
<dbReference type="Pfam" id="PF14437">
    <property type="entry name" value="MafB19-deam"/>
    <property type="match status" value="1"/>
</dbReference>
<dbReference type="GO" id="GO:0002100">
    <property type="term" value="P:tRNA wobble adenosine to inosine editing"/>
    <property type="evidence" value="ECO:0007669"/>
    <property type="project" value="UniProtKB-UniRule"/>
</dbReference>
<comment type="function">
    <text evidence="8">Catalyzes the deamination of adenosine to inosine at the wobble position 34 of tRNA(Arg2).</text>
</comment>
<proteinExistence type="inferred from homology"/>
<comment type="subunit">
    <text evidence="2 8">Homodimer.</text>
</comment>
<dbReference type="NCBIfam" id="NF008113">
    <property type="entry name" value="PRK10860.1"/>
    <property type="match status" value="1"/>
</dbReference>
<comment type="catalytic activity">
    <reaction evidence="7 8">
        <text>adenosine(34) in tRNA + H2O + H(+) = inosine(34) in tRNA + NH4(+)</text>
        <dbReference type="Rhea" id="RHEA:43168"/>
        <dbReference type="Rhea" id="RHEA-COMP:10373"/>
        <dbReference type="Rhea" id="RHEA-COMP:10374"/>
        <dbReference type="ChEBI" id="CHEBI:15377"/>
        <dbReference type="ChEBI" id="CHEBI:15378"/>
        <dbReference type="ChEBI" id="CHEBI:28938"/>
        <dbReference type="ChEBI" id="CHEBI:74411"/>
        <dbReference type="ChEBI" id="CHEBI:82852"/>
        <dbReference type="EC" id="3.5.4.33"/>
    </reaction>
</comment>
<dbReference type="AlphaFoldDB" id="A0A857DFZ4"/>
<dbReference type="GO" id="GO:0052717">
    <property type="term" value="F:tRNA-specific adenosine-34 deaminase activity"/>
    <property type="evidence" value="ECO:0007669"/>
    <property type="project" value="UniProtKB-UniRule"/>
</dbReference>
<dbReference type="InterPro" id="IPR016193">
    <property type="entry name" value="Cytidine_deaminase-like"/>
</dbReference>
<dbReference type="InterPro" id="IPR016192">
    <property type="entry name" value="APOBEC/CMP_deaminase_Zn-bd"/>
</dbReference>